<proteinExistence type="predicted"/>
<name>A0A0E9Q7N3_ANGAN</name>
<protein>
    <submittedName>
        <fullName evidence="1">Uncharacterized protein</fullName>
    </submittedName>
</protein>
<reference evidence="1" key="2">
    <citation type="journal article" date="2015" name="Fish Shellfish Immunol.">
        <title>Early steps in the European eel (Anguilla anguilla)-Vibrio vulnificus interaction in the gills: Role of the RtxA13 toxin.</title>
        <authorList>
            <person name="Callol A."/>
            <person name="Pajuelo D."/>
            <person name="Ebbesson L."/>
            <person name="Teles M."/>
            <person name="MacKenzie S."/>
            <person name="Amaro C."/>
        </authorList>
    </citation>
    <scope>NUCLEOTIDE SEQUENCE</scope>
</reference>
<organism evidence="1">
    <name type="scientific">Anguilla anguilla</name>
    <name type="common">European freshwater eel</name>
    <name type="synonym">Muraena anguilla</name>
    <dbReference type="NCBI Taxonomy" id="7936"/>
    <lineage>
        <taxon>Eukaryota</taxon>
        <taxon>Metazoa</taxon>
        <taxon>Chordata</taxon>
        <taxon>Craniata</taxon>
        <taxon>Vertebrata</taxon>
        <taxon>Euteleostomi</taxon>
        <taxon>Actinopterygii</taxon>
        <taxon>Neopterygii</taxon>
        <taxon>Teleostei</taxon>
        <taxon>Anguilliformes</taxon>
        <taxon>Anguillidae</taxon>
        <taxon>Anguilla</taxon>
    </lineage>
</organism>
<dbReference type="AlphaFoldDB" id="A0A0E9Q7N3"/>
<dbReference type="EMBL" id="GBXM01096242">
    <property type="protein sequence ID" value="JAH12335.1"/>
    <property type="molecule type" value="Transcribed_RNA"/>
</dbReference>
<accession>A0A0E9Q7N3</accession>
<reference evidence="1" key="1">
    <citation type="submission" date="2014-11" db="EMBL/GenBank/DDBJ databases">
        <authorList>
            <person name="Amaro Gonzalez C."/>
        </authorList>
    </citation>
    <scope>NUCLEOTIDE SEQUENCE</scope>
</reference>
<sequence length="36" mass="4296">MFFNLCVNWSSSMHCYCEIYSYDLTFCVSVRSQICD</sequence>
<evidence type="ECO:0000313" key="1">
    <source>
        <dbReference type="EMBL" id="JAH12335.1"/>
    </source>
</evidence>